<reference evidence="2" key="1">
    <citation type="submission" date="2020-08" db="EMBL/GenBank/DDBJ databases">
        <title>Genome sequencing and assembly of the red palm weevil Rhynchophorus ferrugineus.</title>
        <authorList>
            <person name="Dias G.B."/>
            <person name="Bergman C.M."/>
            <person name="Manee M."/>
        </authorList>
    </citation>
    <scope>NUCLEOTIDE SEQUENCE</scope>
    <source>
        <strain evidence="2">AA-2017</strain>
        <tissue evidence="2">Whole larva</tissue>
    </source>
</reference>
<dbReference type="InterPro" id="IPR038606">
    <property type="entry name" value="To_sf"/>
</dbReference>
<dbReference type="PANTHER" id="PTHR11008:SF29">
    <property type="entry name" value="IP17226P"/>
    <property type="match status" value="1"/>
</dbReference>
<dbReference type="InterPro" id="IPR010562">
    <property type="entry name" value="Haemolymph_juvenile_hormone-bd"/>
</dbReference>
<dbReference type="Pfam" id="PF06585">
    <property type="entry name" value="JHBP"/>
    <property type="match status" value="1"/>
</dbReference>
<dbReference type="GO" id="GO:0005615">
    <property type="term" value="C:extracellular space"/>
    <property type="evidence" value="ECO:0007669"/>
    <property type="project" value="TreeGrafter"/>
</dbReference>
<keyword evidence="3" id="KW-1185">Reference proteome</keyword>
<dbReference type="PANTHER" id="PTHR11008">
    <property type="entry name" value="PROTEIN TAKEOUT-LIKE PROTEIN"/>
    <property type="match status" value="1"/>
</dbReference>
<dbReference type="PROSITE" id="PS51257">
    <property type="entry name" value="PROKAR_LIPOPROTEIN"/>
    <property type="match status" value="1"/>
</dbReference>
<comment type="caution">
    <text evidence="2">The sequence shown here is derived from an EMBL/GenBank/DDBJ whole genome shotgun (WGS) entry which is preliminary data.</text>
</comment>
<protein>
    <submittedName>
        <fullName evidence="2">Uncharacterized protein</fullName>
    </submittedName>
</protein>
<proteinExistence type="predicted"/>
<dbReference type="AlphaFoldDB" id="A0A834IV03"/>
<gene>
    <name evidence="2" type="ORF">GWI33_010501</name>
</gene>
<dbReference type="Gene3D" id="3.15.10.30">
    <property type="entry name" value="Haemolymph juvenile hormone binding protein"/>
    <property type="match status" value="1"/>
</dbReference>
<evidence type="ECO:0000313" key="2">
    <source>
        <dbReference type="EMBL" id="KAF7285592.1"/>
    </source>
</evidence>
<accession>A0A834IV03</accession>
<evidence type="ECO:0000313" key="3">
    <source>
        <dbReference type="Proteomes" id="UP000625711"/>
    </source>
</evidence>
<dbReference type="Proteomes" id="UP000625711">
    <property type="component" value="Unassembled WGS sequence"/>
</dbReference>
<sequence>MEIFRCLFFSIFILGCIHIIESKEDIHNADEGTELFVKFINNKIALDLPDPLVIESFSQRFNDVILTGTFSGSDLNLTGLSTIVFNLTKIDGIFPVKVNATLTVENLNLYLDYSTDLMVGQLLPFYGTGNISANINKIDISLYAEFNIPDLTHPKNIDVSFSVGDNTYLVIEGILRNQDISDSINEMIHTFISRFVDFVNINQDLIERVLSSIIQSIVDGL</sequence>
<keyword evidence="1" id="KW-0732">Signal</keyword>
<dbReference type="EMBL" id="JAACXV010000051">
    <property type="protein sequence ID" value="KAF7285592.1"/>
    <property type="molecule type" value="Genomic_DNA"/>
</dbReference>
<feature type="chain" id="PRO_5032352420" evidence="1">
    <location>
        <begin position="23"/>
        <end position="221"/>
    </location>
</feature>
<organism evidence="2 3">
    <name type="scientific">Rhynchophorus ferrugineus</name>
    <name type="common">Red palm weevil</name>
    <name type="synonym">Curculio ferrugineus</name>
    <dbReference type="NCBI Taxonomy" id="354439"/>
    <lineage>
        <taxon>Eukaryota</taxon>
        <taxon>Metazoa</taxon>
        <taxon>Ecdysozoa</taxon>
        <taxon>Arthropoda</taxon>
        <taxon>Hexapoda</taxon>
        <taxon>Insecta</taxon>
        <taxon>Pterygota</taxon>
        <taxon>Neoptera</taxon>
        <taxon>Endopterygota</taxon>
        <taxon>Coleoptera</taxon>
        <taxon>Polyphaga</taxon>
        <taxon>Cucujiformia</taxon>
        <taxon>Curculionidae</taxon>
        <taxon>Dryophthorinae</taxon>
        <taxon>Rhynchophorus</taxon>
    </lineage>
</organism>
<dbReference type="OrthoDB" id="6747947at2759"/>
<name>A0A834IV03_RHYFE</name>
<feature type="signal peptide" evidence="1">
    <location>
        <begin position="1"/>
        <end position="22"/>
    </location>
</feature>
<evidence type="ECO:0000256" key="1">
    <source>
        <dbReference type="SAM" id="SignalP"/>
    </source>
</evidence>